<dbReference type="SUPFAM" id="SSF51197">
    <property type="entry name" value="Clavaminate synthase-like"/>
    <property type="match status" value="1"/>
</dbReference>
<dbReference type="OrthoDB" id="415358at2759"/>
<keyword evidence="2" id="KW-1133">Transmembrane helix</keyword>
<keyword evidence="2" id="KW-0472">Membrane</keyword>
<feature type="compositionally biased region" description="Basic and acidic residues" evidence="1">
    <location>
        <begin position="25"/>
        <end position="36"/>
    </location>
</feature>
<dbReference type="Proteomes" id="UP001153069">
    <property type="component" value="Unassembled WGS sequence"/>
</dbReference>
<organism evidence="4 5">
    <name type="scientific">Seminavis robusta</name>
    <dbReference type="NCBI Taxonomy" id="568900"/>
    <lineage>
        <taxon>Eukaryota</taxon>
        <taxon>Sar</taxon>
        <taxon>Stramenopiles</taxon>
        <taxon>Ochrophyta</taxon>
        <taxon>Bacillariophyta</taxon>
        <taxon>Bacillariophyceae</taxon>
        <taxon>Bacillariophycidae</taxon>
        <taxon>Naviculales</taxon>
        <taxon>Naviculaceae</taxon>
        <taxon>Seminavis</taxon>
    </lineage>
</organism>
<keyword evidence="2" id="KW-0812">Transmembrane</keyword>
<reference evidence="4" key="1">
    <citation type="submission" date="2020-06" db="EMBL/GenBank/DDBJ databases">
        <authorList>
            <consortium name="Plant Systems Biology data submission"/>
        </authorList>
    </citation>
    <scope>NUCLEOTIDE SEQUENCE</scope>
    <source>
        <strain evidence="4">D6</strain>
    </source>
</reference>
<proteinExistence type="predicted"/>
<sequence length="478" mass="55661">MRQRNETAVRQRTAFSSLEVAQGRPSDDGDFRDSNRKLLATKSNKSKRQRQRKRDKLLNYWRHLRLALGESWRKVQPLLRIAWKRVLRMTAIEIIVVVVSLIFLGFPLLLFAFSERKVIQEHAIHYDIYNCPAKPPQGYPRAYPILDVLHHWEIDSLSIPQRINKGLCVFDLDSSENGLDDISIRQKIQQYRQEEAPFVIRNDPQVLQAAQRWARDDYLNTKLADSLYPATLVSIVGNDTIANSTAMMSFPAWSQQAHTEEALQFVSLRLPNTEFLQEELSFFRPQPQFADRYHTKKKTNDKDLLLYDVTAAGGIQCDFQSPGFRVEETLQMADSSGSYIAVLSGSSRYMLVHPKECKTIYLESKRDEDGHYSSRIHLNRYYNMTSHHHRTQASSSLHHHHHHHPQFQEKEFPLFHKTTMTEVVLEMGDVLYLPTHWFRYSVTVQDSPSYQCKVHSDSVGNHKYHSMVHDCLKKVKKA</sequence>
<dbReference type="AlphaFoldDB" id="A0A9N8EPU4"/>
<dbReference type="PANTHER" id="PTHR12461:SF98">
    <property type="entry name" value="CUPIN-LIKE DOMAIN-CONTAINING PROTEIN"/>
    <property type="match status" value="1"/>
</dbReference>
<keyword evidence="5" id="KW-1185">Reference proteome</keyword>
<feature type="region of interest" description="Disordered" evidence="1">
    <location>
        <begin position="1"/>
        <end position="53"/>
    </location>
</feature>
<evidence type="ECO:0000259" key="3">
    <source>
        <dbReference type="Pfam" id="PF13621"/>
    </source>
</evidence>
<dbReference type="PANTHER" id="PTHR12461">
    <property type="entry name" value="HYPOXIA-INDUCIBLE FACTOR 1 ALPHA INHIBITOR-RELATED"/>
    <property type="match status" value="1"/>
</dbReference>
<feature type="compositionally biased region" description="Basic residues" evidence="1">
    <location>
        <begin position="44"/>
        <end position="53"/>
    </location>
</feature>
<gene>
    <name evidence="4" type="ORF">SEMRO_1398_G269250.1</name>
</gene>
<evidence type="ECO:0000313" key="4">
    <source>
        <dbReference type="EMBL" id="CAB9523276.1"/>
    </source>
</evidence>
<feature type="transmembrane region" description="Helical" evidence="2">
    <location>
        <begin position="90"/>
        <end position="113"/>
    </location>
</feature>
<dbReference type="InterPro" id="IPR041667">
    <property type="entry name" value="Cupin_8"/>
</dbReference>
<dbReference type="EMBL" id="CAICTM010001396">
    <property type="protein sequence ID" value="CAB9523276.1"/>
    <property type="molecule type" value="Genomic_DNA"/>
</dbReference>
<evidence type="ECO:0000256" key="1">
    <source>
        <dbReference type="SAM" id="MobiDB-lite"/>
    </source>
</evidence>
<comment type="caution">
    <text evidence="4">The sequence shown here is derived from an EMBL/GenBank/DDBJ whole genome shotgun (WGS) entry which is preliminary data.</text>
</comment>
<name>A0A9N8EPU4_9STRA</name>
<protein>
    <submittedName>
        <fullName evidence="4">HSPB (Heat shock 27kDa) associated protein 1</fullName>
    </submittedName>
</protein>
<evidence type="ECO:0000256" key="2">
    <source>
        <dbReference type="SAM" id="Phobius"/>
    </source>
</evidence>
<dbReference type="Pfam" id="PF13621">
    <property type="entry name" value="Cupin_8"/>
    <property type="match status" value="1"/>
</dbReference>
<feature type="domain" description="Cupin-like" evidence="3">
    <location>
        <begin position="339"/>
        <end position="438"/>
    </location>
</feature>
<evidence type="ECO:0000313" key="5">
    <source>
        <dbReference type="Proteomes" id="UP001153069"/>
    </source>
</evidence>
<accession>A0A9N8EPU4</accession>
<dbReference type="Gene3D" id="2.60.120.650">
    <property type="entry name" value="Cupin"/>
    <property type="match status" value="1"/>
</dbReference>